<evidence type="ECO:0000256" key="4">
    <source>
        <dbReference type="ARBA" id="ARBA00022989"/>
    </source>
</evidence>
<evidence type="ECO:0000256" key="3">
    <source>
        <dbReference type="ARBA" id="ARBA00022692"/>
    </source>
</evidence>
<sequence>MRRPLFYTLFNTEREREHFMTKIQKRALTLLVGSQLLIMLGIGLIIPVEPYIKDDMELTATDMGIMAALFAAVQFVASPIIGKISDKFARVPLIAAGLFFFAVSEAVFAFGIGNALWLLNLARALGGLAAALSIPSITALAADMTTNDNRARVIGWLSASFSGGIILGPGIGGVLANINHTLPFVGSAVLGATAFLIFMIFMPKDEALRVKNIAETTQSQTKTIRNFWTVALVMLLLMIFVASFGLSAFENMFSLYFHDVRGFNLTEIAWFLVINGAVSLFFQVILFEKLVMLVGELMVIRISFMAGFVAILWILFSQSKWEVFIATLIIFVGFDILRPAITTMLSKIDNEQQGFINGLNMSLTSVGNIIGPVLGGLLLDINSFLPYSFVAVILVIASVLTFTVKFKPA</sequence>
<evidence type="ECO:0000313" key="9">
    <source>
        <dbReference type="Proteomes" id="UP000323274"/>
    </source>
</evidence>
<dbReference type="InterPro" id="IPR001958">
    <property type="entry name" value="Tet-R_TetA/multi-R_MdtG-like"/>
</dbReference>
<evidence type="ECO:0000259" key="7">
    <source>
        <dbReference type="PROSITE" id="PS50850"/>
    </source>
</evidence>
<dbReference type="Gene3D" id="1.20.1250.20">
    <property type="entry name" value="MFS general substrate transporter like domains"/>
    <property type="match status" value="1"/>
</dbReference>
<keyword evidence="2" id="KW-0813">Transport</keyword>
<comment type="subcellular location">
    <subcellularLocation>
        <location evidence="1">Cell membrane</location>
        <topology evidence="1">Multi-pass membrane protein</topology>
    </subcellularLocation>
</comment>
<evidence type="ECO:0000313" key="8">
    <source>
        <dbReference type="EMBL" id="GDZ83488.1"/>
    </source>
</evidence>
<feature type="transmembrane region" description="Helical" evidence="6">
    <location>
        <begin position="182"/>
        <end position="202"/>
    </location>
</feature>
<dbReference type="EMBL" id="BJJW01000005">
    <property type="protein sequence ID" value="GDZ83488.1"/>
    <property type="molecule type" value="Genomic_DNA"/>
</dbReference>
<dbReference type="SUPFAM" id="SSF103473">
    <property type="entry name" value="MFS general substrate transporter"/>
    <property type="match status" value="1"/>
</dbReference>
<gene>
    <name evidence="8" type="ORF">LCIT_07300</name>
</gene>
<reference evidence="8 9" key="1">
    <citation type="submission" date="2019-04" db="EMBL/GenBank/DDBJ databases">
        <title>A pseudo-fructophilic Leuconostoc citreum strain F192-5 isolated from peel of satsuma mandarin: the first report for isolation and characterization of strain-dependent fructophilic-like characteristics.</title>
        <authorList>
            <person name="Maeno S."/>
            <person name="Tanizawa Y."/>
            <person name="Kajikawa A."/>
            <person name="Kanesaki Y."/>
            <person name="Kubota E."/>
            <person name="Arita M."/>
            <person name="Leon D."/>
            <person name="Endo A."/>
        </authorList>
    </citation>
    <scope>NUCLEOTIDE SEQUENCE [LARGE SCALE GENOMIC DNA]</scope>
    <source>
        <strain evidence="8 9">F192-5</strain>
    </source>
</reference>
<organism evidence="8 9">
    <name type="scientific">Leuconostoc citreum</name>
    <dbReference type="NCBI Taxonomy" id="33964"/>
    <lineage>
        <taxon>Bacteria</taxon>
        <taxon>Bacillati</taxon>
        <taxon>Bacillota</taxon>
        <taxon>Bacilli</taxon>
        <taxon>Lactobacillales</taxon>
        <taxon>Lactobacillaceae</taxon>
        <taxon>Leuconostoc</taxon>
    </lineage>
</organism>
<feature type="transmembrane region" description="Helical" evidence="6">
    <location>
        <begin position="268"/>
        <end position="287"/>
    </location>
</feature>
<feature type="transmembrane region" description="Helical" evidence="6">
    <location>
        <begin position="299"/>
        <end position="317"/>
    </location>
</feature>
<dbReference type="PANTHER" id="PTHR23504:SF115">
    <property type="entry name" value="MULTIDRUG RESISTANCE PROTEIN 2"/>
    <property type="match status" value="1"/>
</dbReference>
<dbReference type="AlphaFoldDB" id="A0A5A5TZ38"/>
<proteinExistence type="predicted"/>
<feature type="transmembrane region" description="Helical" evidence="6">
    <location>
        <begin position="63"/>
        <end position="81"/>
    </location>
</feature>
<accession>A0A5A5TZ38</accession>
<protein>
    <submittedName>
        <fullName evidence="8">Tetracycline resistance MFS efflux pump</fullName>
    </submittedName>
</protein>
<feature type="transmembrane region" description="Helical" evidence="6">
    <location>
        <begin position="93"/>
        <end position="118"/>
    </location>
</feature>
<evidence type="ECO:0000256" key="2">
    <source>
        <dbReference type="ARBA" id="ARBA00022448"/>
    </source>
</evidence>
<dbReference type="InterPro" id="IPR036259">
    <property type="entry name" value="MFS_trans_sf"/>
</dbReference>
<feature type="transmembrane region" description="Helical" evidence="6">
    <location>
        <begin position="358"/>
        <end position="378"/>
    </location>
</feature>
<feature type="transmembrane region" description="Helical" evidence="6">
    <location>
        <begin position="27"/>
        <end position="48"/>
    </location>
</feature>
<evidence type="ECO:0000256" key="6">
    <source>
        <dbReference type="SAM" id="Phobius"/>
    </source>
</evidence>
<dbReference type="Pfam" id="PF07690">
    <property type="entry name" value="MFS_1"/>
    <property type="match status" value="1"/>
</dbReference>
<feature type="transmembrane region" description="Helical" evidence="6">
    <location>
        <begin position="227"/>
        <end position="248"/>
    </location>
</feature>
<name>A0A5A5TZ38_LEUCI</name>
<dbReference type="PROSITE" id="PS50850">
    <property type="entry name" value="MFS"/>
    <property type="match status" value="1"/>
</dbReference>
<keyword evidence="4 6" id="KW-1133">Transmembrane helix</keyword>
<feature type="domain" description="Major facilitator superfamily (MFS) profile" evidence="7">
    <location>
        <begin position="27"/>
        <end position="409"/>
    </location>
</feature>
<dbReference type="CDD" id="cd17325">
    <property type="entry name" value="MFS_MdtG_SLC18_like"/>
    <property type="match status" value="1"/>
</dbReference>
<dbReference type="InterPro" id="IPR020846">
    <property type="entry name" value="MFS_dom"/>
</dbReference>
<dbReference type="InterPro" id="IPR011701">
    <property type="entry name" value="MFS"/>
</dbReference>
<feature type="transmembrane region" description="Helical" evidence="6">
    <location>
        <begin position="384"/>
        <end position="404"/>
    </location>
</feature>
<dbReference type="Proteomes" id="UP000323274">
    <property type="component" value="Unassembled WGS sequence"/>
</dbReference>
<feature type="transmembrane region" description="Helical" evidence="6">
    <location>
        <begin position="154"/>
        <end position="176"/>
    </location>
</feature>
<keyword evidence="5 6" id="KW-0472">Membrane</keyword>
<dbReference type="GO" id="GO:0005886">
    <property type="term" value="C:plasma membrane"/>
    <property type="evidence" value="ECO:0007669"/>
    <property type="project" value="UniProtKB-SubCell"/>
</dbReference>
<evidence type="ECO:0000256" key="1">
    <source>
        <dbReference type="ARBA" id="ARBA00004651"/>
    </source>
</evidence>
<keyword evidence="3 6" id="KW-0812">Transmembrane</keyword>
<comment type="caution">
    <text evidence="8">The sequence shown here is derived from an EMBL/GenBank/DDBJ whole genome shotgun (WGS) entry which is preliminary data.</text>
</comment>
<feature type="transmembrane region" description="Helical" evidence="6">
    <location>
        <begin position="323"/>
        <end position="346"/>
    </location>
</feature>
<evidence type="ECO:0000256" key="5">
    <source>
        <dbReference type="ARBA" id="ARBA00023136"/>
    </source>
</evidence>
<dbReference type="PRINTS" id="PR01035">
    <property type="entry name" value="TCRTETA"/>
</dbReference>
<dbReference type="PANTHER" id="PTHR23504">
    <property type="entry name" value="MAJOR FACILITATOR SUPERFAMILY DOMAIN-CONTAINING PROTEIN 10"/>
    <property type="match status" value="1"/>
</dbReference>
<dbReference type="GO" id="GO:0022857">
    <property type="term" value="F:transmembrane transporter activity"/>
    <property type="evidence" value="ECO:0007669"/>
    <property type="project" value="InterPro"/>
</dbReference>